<feature type="region of interest" description="Disordered" evidence="1">
    <location>
        <begin position="24"/>
        <end position="44"/>
    </location>
</feature>
<organism evidence="3 4">
    <name type="scientific">Nocardioides lianchengensis</name>
    <dbReference type="NCBI Taxonomy" id="1045774"/>
    <lineage>
        <taxon>Bacteria</taxon>
        <taxon>Bacillati</taxon>
        <taxon>Actinomycetota</taxon>
        <taxon>Actinomycetes</taxon>
        <taxon>Propionibacteriales</taxon>
        <taxon>Nocardioidaceae</taxon>
        <taxon>Nocardioides</taxon>
    </lineage>
</organism>
<feature type="compositionally biased region" description="Low complexity" evidence="1">
    <location>
        <begin position="25"/>
        <end position="39"/>
    </location>
</feature>
<evidence type="ECO:0000313" key="3">
    <source>
        <dbReference type="EMBL" id="SDD58284.1"/>
    </source>
</evidence>
<dbReference type="AlphaFoldDB" id="A0A1G6VXL7"/>
<dbReference type="Proteomes" id="UP000199034">
    <property type="component" value="Unassembled WGS sequence"/>
</dbReference>
<reference evidence="4" key="1">
    <citation type="submission" date="2016-10" db="EMBL/GenBank/DDBJ databases">
        <authorList>
            <person name="Varghese N."/>
            <person name="Submissions S."/>
        </authorList>
    </citation>
    <scope>NUCLEOTIDE SEQUENCE [LARGE SCALE GENOMIC DNA]</scope>
    <source>
        <strain evidence="4">CGMCC 4.6858</strain>
    </source>
</reference>
<keyword evidence="2" id="KW-0732">Signal</keyword>
<evidence type="ECO:0000256" key="2">
    <source>
        <dbReference type="SAM" id="SignalP"/>
    </source>
</evidence>
<name>A0A1G6VXL7_9ACTN</name>
<protein>
    <submittedName>
        <fullName evidence="3">Uncharacterized protein</fullName>
    </submittedName>
</protein>
<evidence type="ECO:0000256" key="1">
    <source>
        <dbReference type="SAM" id="MobiDB-lite"/>
    </source>
</evidence>
<gene>
    <name evidence="3" type="ORF">SAMN05421872_10988</name>
</gene>
<accession>A0A1G6VXL7</accession>
<dbReference type="EMBL" id="FMZM01000009">
    <property type="protein sequence ID" value="SDD58284.1"/>
    <property type="molecule type" value="Genomic_DNA"/>
</dbReference>
<proteinExistence type="predicted"/>
<sequence>MALAALLLTLTGLTACGSDGDDTVADPGASGGSTSDASAVPSEAPLPAGAVRTANLATVMDTGTPELCLGPVAESYPPQCGGPAITNWDWTTHGQEMFEEQDGTRWGTYSVTGSWDGTAFEVTDAVPGPLYDPAPLEPSATPTPEQDYSAGELEGIRTEVEQLPGAQGAYVGEGQVTVEVMYDDGSLQEWADEEYGAGVVLVTALLVDA</sequence>
<feature type="signal peptide" evidence="2">
    <location>
        <begin position="1"/>
        <end position="17"/>
    </location>
</feature>
<feature type="chain" id="PRO_5011706678" evidence="2">
    <location>
        <begin position="18"/>
        <end position="209"/>
    </location>
</feature>
<evidence type="ECO:0000313" key="4">
    <source>
        <dbReference type="Proteomes" id="UP000199034"/>
    </source>
</evidence>
<keyword evidence="4" id="KW-1185">Reference proteome</keyword>